<evidence type="ECO:0000256" key="1">
    <source>
        <dbReference type="SAM" id="MobiDB-lite"/>
    </source>
</evidence>
<evidence type="ECO:0000313" key="3">
    <source>
        <dbReference type="Proteomes" id="UP000652761"/>
    </source>
</evidence>
<name>A0A843W662_COLES</name>
<keyword evidence="3" id="KW-1185">Reference proteome</keyword>
<feature type="region of interest" description="Disordered" evidence="1">
    <location>
        <begin position="104"/>
        <end position="160"/>
    </location>
</feature>
<dbReference type="AlphaFoldDB" id="A0A843W662"/>
<dbReference type="EMBL" id="NMUH01002634">
    <property type="protein sequence ID" value="MQM01191.1"/>
    <property type="molecule type" value="Genomic_DNA"/>
</dbReference>
<reference evidence="2" key="1">
    <citation type="submission" date="2017-07" db="EMBL/GenBank/DDBJ databases">
        <title>Taro Niue Genome Assembly and Annotation.</title>
        <authorList>
            <person name="Atibalentja N."/>
            <person name="Keating K."/>
            <person name="Fields C.J."/>
        </authorList>
    </citation>
    <scope>NUCLEOTIDE SEQUENCE</scope>
    <source>
        <strain evidence="2">Niue_2</strain>
        <tissue evidence="2">Leaf</tissue>
    </source>
</reference>
<organism evidence="2 3">
    <name type="scientific">Colocasia esculenta</name>
    <name type="common">Wild taro</name>
    <name type="synonym">Arum esculentum</name>
    <dbReference type="NCBI Taxonomy" id="4460"/>
    <lineage>
        <taxon>Eukaryota</taxon>
        <taxon>Viridiplantae</taxon>
        <taxon>Streptophyta</taxon>
        <taxon>Embryophyta</taxon>
        <taxon>Tracheophyta</taxon>
        <taxon>Spermatophyta</taxon>
        <taxon>Magnoliopsida</taxon>
        <taxon>Liliopsida</taxon>
        <taxon>Araceae</taxon>
        <taxon>Aroideae</taxon>
        <taxon>Colocasieae</taxon>
        <taxon>Colocasia</taxon>
    </lineage>
</organism>
<sequence length="205" mass="22043">MADATTPIAPCIRPLFPDLDLYSPSPPPLSEPHHLHFTVSRLRRGPMYSAYSELRESKLRKKREGSVPLCMSTETLMAPEKKVVATPSVARSVPDFSAVLRKENRKPAVWASPAPPKASKLGGTPPRPPPATVAASSKRGGGLPRRAAGSASENGRDEKGCAVRKSYSCLRELKGLSGVASSAIEEEGRAPGGNMVVKRLGRRYY</sequence>
<gene>
    <name evidence="2" type="ORF">Taro_033946</name>
</gene>
<proteinExistence type="predicted"/>
<dbReference type="Proteomes" id="UP000652761">
    <property type="component" value="Unassembled WGS sequence"/>
</dbReference>
<protein>
    <submittedName>
        <fullName evidence="2">Uncharacterized protein</fullName>
    </submittedName>
</protein>
<dbReference type="PANTHER" id="PTHR37708">
    <property type="entry name" value="HOMEOBOX HOX-B3-LIKE PROTEIN"/>
    <property type="match status" value="1"/>
</dbReference>
<evidence type="ECO:0000313" key="2">
    <source>
        <dbReference type="EMBL" id="MQM01191.1"/>
    </source>
</evidence>
<dbReference type="PANTHER" id="PTHR37708:SF2">
    <property type="entry name" value="HOMEOBOX HOX-B3-LIKE PROTEIN"/>
    <property type="match status" value="1"/>
</dbReference>
<accession>A0A843W662</accession>
<dbReference type="OrthoDB" id="755797at2759"/>
<comment type="caution">
    <text evidence="2">The sequence shown here is derived from an EMBL/GenBank/DDBJ whole genome shotgun (WGS) entry which is preliminary data.</text>
</comment>